<feature type="transmembrane region" description="Helical" evidence="8">
    <location>
        <begin position="182"/>
        <end position="204"/>
    </location>
</feature>
<dbReference type="Pfam" id="PF01694">
    <property type="entry name" value="Rhomboid"/>
    <property type="match status" value="1"/>
</dbReference>
<evidence type="ECO:0000256" key="8">
    <source>
        <dbReference type="SAM" id="Phobius"/>
    </source>
</evidence>
<comment type="similarity">
    <text evidence="2">Belongs to the peptidase S54 family.</text>
</comment>
<dbReference type="GO" id="GO:0016020">
    <property type="term" value="C:membrane"/>
    <property type="evidence" value="ECO:0007669"/>
    <property type="project" value="UniProtKB-SubCell"/>
</dbReference>
<keyword evidence="3 8" id="KW-0812">Transmembrane</keyword>
<dbReference type="AlphaFoldDB" id="A0AAD6NEI4"/>
<feature type="domain" description="Peptidase S54 rhomboid" evidence="9">
    <location>
        <begin position="263"/>
        <end position="400"/>
    </location>
</feature>
<dbReference type="PANTHER" id="PTHR43731">
    <property type="entry name" value="RHOMBOID PROTEASE"/>
    <property type="match status" value="1"/>
</dbReference>
<feature type="transmembrane region" description="Helical" evidence="8">
    <location>
        <begin position="351"/>
        <end position="372"/>
    </location>
</feature>
<dbReference type="InterPro" id="IPR022764">
    <property type="entry name" value="Peptidase_S54_rhomboid_dom"/>
</dbReference>
<proteinExistence type="inferred from homology"/>
<keyword evidence="6 8" id="KW-0472">Membrane</keyword>
<keyword evidence="5 8" id="KW-1133">Transmembrane helix</keyword>
<dbReference type="Proteomes" id="UP001221413">
    <property type="component" value="Unassembled WGS sequence"/>
</dbReference>
<feature type="transmembrane region" description="Helical" evidence="8">
    <location>
        <begin position="325"/>
        <end position="344"/>
    </location>
</feature>
<reference evidence="10" key="1">
    <citation type="submission" date="2023-01" db="EMBL/GenBank/DDBJ databases">
        <title>The chitinases involved in constricting ring structure development in the nematode-trapping fungus Drechslerella dactyloides.</title>
        <authorList>
            <person name="Wang R."/>
            <person name="Zhang L."/>
            <person name="Tang P."/>
            <person name="Li S."/>
            <person name="Liang L."/>
        </authorList>
    </citation>
    <scope>NUCLEOTIDE SEQUENCE</scope>
    <source>
        <strain evidence="10">YMF1.00031</strain>
    </source>
</reference>
<dbReference type="InterPro" id="IPR050925">
    <property type="entry name" value="Rhomboid_protease_S54"/>
</dbReference>
<evidence type="ECO:0000313" key="11">
    <source>
        <dbReference type="Proteomes" id="UP001221413"/>
    </source>
</evidence>
<gene>
    <name evidence="10" type="ORF">Dda_9325</name>
</gene>
<feature type="transmembrane region" description="Helical" evidence="8">
    <location>
        <begin position="272"/>
        <end position="290"/>
    </location>
</feature>
<comment type="caution">
    <text evidence="10">The sequence shown here is derived from an EMBL/GenBank/DDBJ whole genome shotgun (WGS) entry which is preliminary data.</text>
</comment>
<dbReference type="GO" id="GO:0006465">
    <property type="term" value="P:signal peptide processing"/>
    <property type="evidence" value="ECO:0007669"/>
    <property type="project" value="TreeGrafter"/>
</dbReference>
<name>A0AAD6NEI4_DREDA</name>
<evidence type="ECO:0000256" key="5">
    <source>
        <dbReference type="ARBA" id="ARBA00022989"/>
    </source>
</evidence>
<evidence type="ECO:0000313" key="10">
    <source>
        <dbReference type="EMBL" id="KAJ6255866.1"/>
    </source>
</evidence>
<feature type="transmembrane region" description="Helical" evidence="8">
    <location>
        <begin position="384"/>
        <end position="404"/>
    </location>
</feature>
<keyword evidence="11" id="KW-1185">Reference proteome</keyword>
<feature type="region of interest" description="Disordered" evidence="7">
    <location>
        <begin position="92"/>
        <end position="124"/>
    </location>
</feature>
<dbReference type="Gene3D" id="1.20.1540.10">
    <property type="entry name" value="Rhomboid-like"/>
    <property type="match status" value="1"/>
</dbReference>
<comment type="subcellular location">
    <subcellularLocation>
        <location evidence="1">Membrane</location>
        <topology evidence="1">Multi-pass membrane protein</topology>
    </subcellularLocation>
</comment>
<sequence length="432" mass="47839">MVPLWGPCAVRRAVSRVSSSSASPFAILCQPATGRLSLHLPESQSITEVSRALSTVSPKRTSLVLRQSTPIQCAVRAQIPRLQNTHRLFASLRRPSARRPDGPPASPPTPHYFQRVKSPEESVDLDGARLEPVSADRDSGSLAPTDPNHMKFGSQEWYEYYRERARLSDKDEPDEMHPIRRLLPSFVFMLVSLGGCFVYALTYVHPANKDRWFPTVPMALATVCGIIASNFLILVAWRIPPLWRTLNKYFTQCPGEPVALAVLGSVVSHQSLWHFACNMVALFFLGTTLCDQIGRGNFLALYFASGVTSSFASLAVNVIRRRFHVYGLGASGAIFGVVGAYAALNPNSELYFILLPFFTLKAVTMATIFGVYEFMAMLFGWSMWMDHAAHLFGLLTGAGLLSMLKAEAKRRRELMVAQQLKKEGAVGNKPRS</sequence>
<accession>A0AAD6NEI4</accession>
<evidence type="ECO:0000256" key="3">
    <source>
        <dbReference type="ARBA" id="ARBA00022692"/>
    </source>
</evidence>
<evidence type="ECO:0000256" key="7">
    <source>
        <dbReference type="SAM" id="MobiDB-lite"/>
    </source>
</evidence>
<evidence type="ECO:0000256" key="6">
    <source>
        <dbReference type="ARBA" id="ARBA00023136"/>
    </source>
</evidence>
<dbReference type="InterPro" id="IPR035952">
    <property type="entry name" value="Rhomboid-like_sf"/>
</dbReference>
<dbReference type="SUPFAM" id="SSF144091">
    <property type="entry name" value="Rhomboid-like"/>
    <property type="match status" value="1"/>
</dbReference>
<dbReference type="PANTHER" id="PTHR43731:SF14">
    <property type="entry name" value="PRESENILIN-ASSOCIATED RHOMBOID-LIKE PROTEIN, MITOCHONDRIAL"/>
    <property type="match status" value="1"/>
</dbReference>
<evidence type="ECO:0000256" key="2">
    <source>
        <dbReference type="ARBA" id="ARBA00009045"/>
    </source>
</evidence>
<feature type="transmembrane region" description="Helical" evidence="8">
    <location>
        <begin position="216"/>
        <end position="239"/>
    </location>
</feature>
<evidence type="ECO:0000259" key="9">
    <source>
        <dbReference type="Pfam" id="PF01694"/>
    </source>
</evidence>
<dbReference type="EMBL" id="JAQGDS010000017">
    <property type="protein sequence ID" value="KAJ6255866.1"/>
    <property type="molecule type" value="Genomic_DNA"/>
</dbReference>
<dbReference type="GO" id="GO:0004252">
    <property type="term" value="F:serine-type endopeptidase activity"/>
    <property type="evidence" value="ECO:0007669"/>
    <property type="project" value="InterPro"/>
</dbReference>
<keyword evidence="4" id="KW-0378">Hydrolase</keyword>
<protein>
    <submittedName>
        <fullName evidence="10">p-beta</fullName>
    </submittedName>
</protein>
<organism evidence="10 11">
    <name type="scientific">Drechslerella dactyloides</name>
    <name type="common">Nematode-trapping fungus</name>
    <name type="synonym">Arthrobotrys dactyloides</name>
    <dbReference type="NCBI Taxonomy" id="74499"/>
    <lineage>
        <taxon>Eukaryota</taxon>
        <taxon>Fungi</taxon>
        <taxon>Dikarya</taxon>
        <taxon>Ascomycota</taxon>
        <taxon>Pezizomycotina</taxon>
        <taxon>Orbiliomycetes</taxon>
        <taxon>Orbiliales</taxon>
        <taxon>Orbiliaceae</taxon>
        <taxon>Drechslerella</taxon>
    </lineage>
</organism>
<feature type="transmembrane region" description="Helical" evidence="8">
    <location>
        <begin position="299"/>
        <end position="319"/>
    </location>
</feature>
<evidence type="ECO:0000256" key="1">
    <source>
        <dbReference type="ARBA" id="ARBA00004141"/>
    </source>
</evidence>
<evidence type="ECO:0000256" key="4">
    <source>
        <dbReference type="ARBA" id="ARBA00022801"/>
    </source>
</evidence>